<accession>F6YYK3</accession>
<dbReference type="InParanoid" id="F6YYK3"/>
<reference evidence="2" key="2">
    <citation type="journal article" date="2008" name="Genome Biol.">
        <title>Improved genome assembly and evidence-based global gene model set for the chordate Ciona intestinalis: new insight into intron and operon populations.</title>
        <authorList>
            <person name="Satou Y."/>
            <person name="Mineta K."/>
            <person name="Ogasawara M."/>
            <person name="Sasakura Y."/>
            <person name="Shoguchi E."/>
            <person name="Ueno K."/>
            <person name="Yamada L."/>
            <person name="Matsumoto J."/>
            <person name="Wasserscheid J."/>
            <person name="Dewar K."/>
            <person name="Wiley G.B."/>
            <person name="Macmil S.L."/>
            <person name="Roe B.A."/>
            <person name="Zeller R.W."/>
            <person name="Hastings K.E."/>
            <person name="Lemaire P."/>
            <person name="Lindquist E."/>
            <person name="Endo T."/>
            <person name="Hotta K."/>
            <person name="Inaba K."/>
        </authorList>
    </citation>
    <scope>NUCLEOTIDE SEQUENCE [LARGE SCALE GENOMIC DNA]</scope>
    <source>
        <strain evidence="2">wild type</strain>
    </source>
</reference>
<organism evidence="2 3">
    <name type="scientific">Ciona intestinalis</name>
    <name type="common">Transparent sea squirt</name>
    <name type="synonym">Ascidia intestinalis</name>
    <dbReference type="NCBI Taxonomy" id="7719"/>
    <lineage>
        <taxon>Eukaryota</taxon>
        <taxon>Metazoa</taxon>
        <taxon>Chordata</taxon>
        <taxon>Tunicata</taxon>
        <taxon>Ascidiacea</taxon>
        <taxon>Phlebobranchia</taxon>
        <taxon>Cionidae</taxon>
        <taxon>Ciona</taxon>
    </lineage>
</organism>
<dbReference type="Proteomes" id="UP000008144">
    <property type="component" value="Chromosome 8"/>
</dbReference>
<dbReference type="STRING" id="7719.ENSCINP00000024239"/>
<sequence length="583" mass="66060">MFDGSLTPPLSDLSDYDDEDSNANCQNSPVLSRLQKPSTSKERSRKRKLSLNDSSPSKPTLGLREKEVKCICMASNLQLLSEEFYKASNYILYIENKVTDSLKLSDFKCTSNMKPLFNILNIFLEQFDGVKYKDEVCHLIEKLDVLCGEISLVASAGPRFLHRLLSSQFRLSVEEKCLHDCNSQDLIDWMHSFCEVNTYALNTACLARNKCKQLNVIEVLHTSGLPVLYDGDLVVRSVNRILHQLFCMVGQAYNYLKSRVSQNAVKAIMKYPPLPCDCFRDLINKCYSLVDEAEFWGMLAEIFQGCVQNIKARKNGGTVSTHIAEFEESPDVVSCFFWWIRNMTVFSSSTTHGLTTRLIRTSMSHHCDDVTLGLHILCYRDITKSCATELAAFYLLSHHFIKKLNCTFKKRHGIAQFTNNPLSAVEWLTVVRRLNTQSVTGDTMPKNSFHCFLSLLQAVVHLNQDTMWTSLKERLISTLDSAGMNKLDVTGLENFFSFVIAVVSSCPPCHIPDFMLEAMKLFNQCCIARSDYGKQITAVNGLFALMFQLAELKLTFSDLATKANKLFTQICRLLSNKSLKTDE</sequence>
<feature type="compositionally biased region" description="Polar residues" evidence="1">
    <location>
        <begin position="22"/>
        <end position="38"/>
    </location>
</feature>
<dbReference type="GeneTree" id="ENSGT00660000097443"/>
<proteinExistence type="predicted"/>
<evidence type="ECO:0000313" key="3">
    <source>
        <dbReference type="Proteomes" id="UP000008144"/>
    </source>
</evidence>
<keyword evidence="3" id="KW-1185">Reference proteome</keyword>
<reference evidence="2" key="3">
    <citation type="submission" date="2025-08" db="UniProtKB">
        <authorList>
            <consortium name="Ensembl"/>
        </authorList>
    </citation>
    <scope>IDENTIFICATION</scope>
</reference>
<protein>
    <submittedName>
        <fullName evidence="2">Uncharacterized protein</fullName>
    </submittedName>
</protein>
<reference evidence="3" key="1">
    <citation type="journal article" date="2002" name="Science">
        <title>The draft genome of Ciona intestinalis: insights into chordate and vertebrate origins.</title>
        <authorList>
            <person name="Dehal P."/>
            <person name="Satou Y."/>
            <person name="Campbell R.K."/>
            <person name="Chapman J."/>
            <person name="Degnan B."/>
            <person name="De Tomaso A."/>
            <person name="Davidson B."/>
            <person name="Di Gregorio A."/>
            <person name="Gelpke M."/>
            <person name="Goodstein D.M."/>
            <person name="Harafuji N."/>
            <person name="Hastings K.E."/>
            <person name="Ho I."/>
            <person name="Hotta K."/>
            <person name="Huang W."/>
            <person name="Kawashima T."/>
            <person name="Lemaire P."/>
            <person name="Martinez D."/>
            <person name="Meinertzhagen I.A."/>
            <person name="Necula S."/>
            <person name="Nonaka M."/>
            <person name="Putnam N."/>
            <person name="Rash S."/>
            <person name="Saiga H."/>
            <person name="Satake M."/>
            <person name="Terry A."/>
            <person name="Yamada L."/>
            <person name="Wang H.G."/>
            <person name="Awazu S."/>
            <person name="Azumi K."/>
            <person name="Boore J."/>
            <person name="Branno M."/>
            <person name="Chin-Bow S."/>
            <person name="DeSantis R."/>
            <person name="Doyle S."/>
            <person name="Francino P."/>
            <person name="Keys D.N."/>
            <person name="Haga S."/>
            <person name="Hayashi H."/>
            <person name="Hino K."/>
            <person name="Imai K.S."/>
            <person name="Inaba K."/>
            <person name="Kano S."/>
            <person name="Kobayashi K."/>
            <person name="Kobayashi M."/>
            <person name="Lee B.I."/>
            <person name="Makabe K.W."/>
            <person name="Manohar C."/>
            <person name="Matassi G."/>
            <person name="Medina M."/>
            <person name="Mochizuki Y."/>
            <person name="Mount S."/>
            <person name="Morishita T."/>
            <person name="Miura S."/>
            <person name="Nakayama A."/>
            <person name="Nishizaka S."/>
            <person name="Nomoto H."/>
            <person name="Ohta F."/>
            <person name="Oishi K."/>
            <person name="Rigoutsos I."/>
            <person name="Sano M."/>
            <person name="Sasaki A."/>
            <person name="Sasakura Y."/>
            <person name="Shoguchi E."/>
            <person name="Shin-i T."/>
            <person name="Spagnuolo A."/>
            <person name="Stainier D."/>
            <person name="Suzuki M.M."/>
            <person name="Tassy O."/>
            <person name="Takatori N."/>
            <person name="Tokuoka M."/>
            <person name="Yagi K."/>
            <person name="Yoshizaki F."/>
            <person name="Wada S."/>
            <person name="Zhang C."/>
            <person name="Hyatt P.D."/>
            <person name="Larimer F."/>
            <person name="Detter C."/>
            <person name="Doggett N."/>
            <person name="Glavina T."/>
            <person name="Hawkins T."/>
            <person name="Richardson P."/>
            <person name="Lucas S."/>
            <person name="Kohara Y."/>
            <person name="Levine M."/>
            <person name="Satoh N."/>
            <person name="Rokhsar D.S."/>
        </authorList>
    </citation>
    <scope>NUCLEOTIDE SEQUENCE [LARGE SCALE GENOMIC DNA]</scope>
</reference>
<name>F6YYK3_CIOIN</name>
<feature type="compositionally biased region" description="Low complexity" evidence="1">
    <location>
        <begin position="1"/>
        <end position="13"/>
    </location>
</feature>
<evidence type="ECO:0000256" key="1">
    <source>
        <dbReference type="SAM" id="MobiDB-lite"/>
    </source>
</evidence>
<reference evidence="2" key="4">
    <citation type="submission" date="2025-09" db="UniProtKB">
        <authorList>
            <consortium name="Ensembl"/>
        </authorList>
    </citation>
    <scope>IDENTIFICATION</scope>
</reference>
<evidence type="ECO:0000313" key="2">
    <source>
        <dbReference type="Ensembl" id="ENSCINP00000024239.2"/>
    </source>
</evidence>
<dbReference type="Ensembl" id="ENSCINT00000024485.2">
    <property type="protein sequence ID" value="ENSCINP00000024239.2"/>
    <property type="gene ID" value="ENSCING00000013148.2"/>
</dbReference>
<dbReference type="AlphaFoldDB" id="F6YYK3"/>
<dbReference type="HOGENOM" id="CLU_468190_0_0_1"/>
<feature type="region of interest" description="Disordered" evidence="1">
    <location>
        <begin position="1"/>
        <end position="61"/>
    </location>
</feature>
<dbReference type="EMBL" id="EAAA01002734">
    <property type="status" value="NOT_ANNOTATED_CDS"/>
    <property type="molecule type" value="Genomic_DNA"/>
</dbReference>